<evidence type="ECO:0000313" key="5">
    <source>
        <dbReference type="Proteomes" id="UP000076404"/>
    </source>
</evidence>
<reference evidence="4 5" key="1">
    <citation type="journal article" date="2014" name="Proc. Natl. Acad. Sci. U.S.A.">
        <title>Functional type 2 photosynthetic reaction centers found in the rare bacterial phylum Gemmatimonadetes.</title>
        <authorList>
            <person name="Zeng Y."/>
            <person name="Feng F."/>
            <person name="Medova H."/>
            <person name="Dean J."/>
            <person name="Koblizek M."/>
        </authorList>
    </citation>
    <scope>NUCLEOTIDE SEQUENCE [LARGE SCALE GENOMIC DNA]</scope>
    <source>
        <strain evidence="4 5">AP64</strain>
    </source>
</reference>
<dbReference type="Gene3D" id="3.40.50.720">
    <property type="entry name" value="NAD(P)-binding Rossmann-like Domain"/>
    <property type="match status" value="1"/>
</dbReference>
<dbReference type="PRINTS" id="PR00081">
    <property type="entry name" value="GDHRDH"/>
</dbReference>
<dbReference type="RefSeq" id="WP_026850673.1">
    <property type="nucleotide sequence ID" value="NZ_CP011454.1"/>
</dbReference>
<comment type="similarity">
    <text evidence="1">Belongs to the short-chain dehydrogenases/reductases (SDR) family.</text>
</comment>
<dbReference type="InterPro" id="IPR036291">
    <property type="entry name" value="NAD(P)-bd_dom_sf"/>
</dbReference>
<dbReference type="InterPro" id="IPR057326">
    <property type="entry name" value="KR_dom"/>
</dbReference>
<dbReference type="PRINTS" id="PR00080">
    <property type="entry name" value="SDRFAMILY"/>
</dbReference>
<evidence type="ECO:0000256" key="1">
    <source>
        <dbReference type="ARBA" id="ARBA00006484"/>
    </source>
</evidence>
<protein>
    <recommendedName>
        <fullName evidence="3">Ketoreductase domain-containing protein</fullName>
    </recommendedName>
</protein>
<dbReference type="PANTHER" id="PTHR42760">
    <property type="entry name" value="SHORT-CHAIN DEHYDROGENASES/REDUCTASES FAMILY MEMBER"/>
    <property type="match status" value="1"/>
</dbReference>
<evidence type="ECO:0000256" key="2">
    <source>
        <dbReference type="ARBA" id="ARBA00023002"/>
    </source>
</evidence>
<keyword evidence="2" id="KW-0560">Oxidoreductase</keyword>
<dbReference type="PROSITE" id="PS00061">
    <property type="entry name" value="ADH_SHORT"/>
    <property type="match status" value="1"/>
</dbReference>
<dbReference type="InterPro" id="IPR002347">
    <property type="entry name" value="SDR_fam"/>
</dbReference>
<accession>A0A143BJ32</accession>
<dbReference type="SUPFAM" id="SSF51735">
    <property type="entry name" value="NAD(P)-binding Rossmann-fold domains"/>
    <property type="match status" value="1"/>
</dbReference>
<proteinExistence type="inferred from homology"/>
<dbReference type="FunFam" id="3.40.50.720:FF:000084">
    <property type="entry name" value="Short-chain dehydrogenase reductase"/>
    <property type="match status" value="1"/>
</dbReference>
<gene>
    <name evidence="4" type="ORF">GEMMAAP_09935</name>
</gene>
<dbReference type="OrthoDB" id="597477at2"/>
<dbReference type="STRING" id="1379270.GEMMAAP_09935"/>
<dbReference type="Proteomes" id="UP000076404">
    <property type="component" value="Chromosome"/>
</dbReference>
<sequence>MINLTGKKALVTGGARGIGAACARLLAQAGVDVGIAYRSRDEEAQALVRELTDMGVQAFAYKGDLATREANDAFVAMAVEHFGHVDIFVGNSGVWPDVPVPVSALDDERWHHTLATNLDGMFFGARAAVRHMPNGGRLVFISSTAGQRGEAGHADYAASKGAMISFVKSLAVELGSHDITVNSVAPGWVDTEAVIRPFAADRGRIEANIPLGRVASPMDIAGPVLFLASPLARHVTGEILNVNGGSVLCG</sequence>
<dbReference type="KEGG" id="gph:GEMMAAP_09935"/>
<dbReference type="PANTHER" id="PTHR42760:SF133">
    <property type="entry name" value="3-OXOACYL-[ACYL-CARRIER-PROTEIN] REDUCTASE"/>
    <property type="match status" value="1"/>
</dbReference>
<reference evidence="4 5" key="2">
    <citation type="journal article" date="2016" name="Environ. Microbiol. Rep.">
        <title>Metagenomic evidence for the presence of phototrophic Gemmatimonadetes bacteria in diverse environments.</title>
        <authorList>
            <person name="Zeng Y."/>
            <person name="Baumbach J."/>
            <person name="Barbosa E.G."/>
            <person name="Azevedo V."/>
            <person name="Zhang C."/>
            <person name="Koblizek M."/>
        </authorList>
    </citation>
    <scope>NUCLEOTIDE SEQUENCE [LARGE SCALE GENOMIC DNA]</scope>
    <source>
        <strain evidence="4 5">AP64</strain>
    </source>
</reference>
<dbReference type="AlphaFoldDB" id="A0A143BJ32"/>
<evidence type="ECO:0000259" key="3">
    <source>
        <dbReference type="SMART" id="SM00822"/>
    </source>
</evidence>
<organism evidence="4 5">
    <name type="scientific">Gemmatimonas phototrophica</name>
    <dbReference type="NCBI Taxonomy" id="1379270"/>
    <lineage>
        <taxon>Bacteria</taxon>
        <taxon>Pseudomonadati</taxon>
        <taxon>Gemmatimonadota</taxon>
        <taxon>Gemmatimonadia</taxon>
        <taxon>Gemmatimonadales</taxon>
        <taxon>Gemmatimonadaceae</taxon>
        <taxon>Gemmatimonas</taxon>
    </lineage>
</organism>
<dbReference type="GO" id="GO:0006633">
    <property type="term" value="P:fatty acid biosynthetic process"/>
    <property type="evidence" value="ECO:0007669"/>
    <property type="project" value="TreeGrafter"/>
</dbReference>
<feature type="domain" description="Ketoreductase" evidence="3">
    <location>
        <begin position="7"/>
        <end position="191"/>
    </location>
</feature>
<evidence type="ECO:0000313" key="4">
    <source>
        <dbReference type="EMBL" id="AMW05057.1"/>
    </source>
</evidence>
<dbReference type="EMBL" id="CP011454">
    <property type="protein sequence ID" value="AMW05057.1"/>
    <property type="molecule type" value="Genomic_DNA"/>
</dbReference>
<dbReference type="GO" id="GO:0048038">
    <property type="term" value="F:quinone binding"/>
    <property type="evidence" value="ECO:0007669"/>
    <property type="project" value="TreeGrafter"/>
</dbReference>
<dbReference type="Pfam" id="PF13561">
    <property type="entry name" value="adh_short_C2"/>
    <property type="match status" value="1"/>
</dbReference>
<dbReference type="InterPro" id="IPR020904">
    <property type="entry name" value="Sc_DH/Rdtase_CS"/>
</dbReference>
<dbReference type="CDD" id="cd05233">
    <property type="entry name" value="SDR_c"/>
    <property type="match status" value="1"/>
</dbReference>
<keyword evidence="5" id="KW-1185">Reference proteome</keyword>
<dbReference type="GO" id="GO:0016616">
    <property type="term" value="F:oxidoreductase activity, acting on the CH-OH group of donors, NAD or NADP as acceptor"/>
    <property type="evidence" value="ECO:0007669"/>
    <property type="project" value="TreeGrafter"/>
</dbReference>
<name>A0A143BJ32_9BACT</name>
<dbReference type="eggNOG" id="COG1028">
    <property type="taxonomic scope" value="Bacteria"/>
</dbReference>
<dbReference type="SMART" id="SM00822">
    <property type="entry name" value="PKS_KR"/>
    <property type="match status" value="1"/>
</dbReference>